<keyword evidence="1" id="KW-0285">Flavoprotein</keyword>
<keyword evidence="3" id="KW-1133">Transmembrane helix</keyword>
<dbReference type="Proteomes" id="UP000045706">
    <property type="component" value="Unassembled WGS sequence"/>
</dbReference>
<dbReference type="InterPro" id="IPR017938">
    <property type="entry name" value="Riboflavin_synthase-like_b-brl"/>
</dbReference>
<dbReference type="Gene3D" id="2.40.30.10">
    <property type="entry name" value="Translation factors"/>
    <property type="match status" value="1"/>
</dbReference>
<organism evidence="5 6">
    <name type="scientific">Verticillium longisporum</name>
    <name type="common">Verticillium dahliae var. longisporum</name>
    <dbReference type="NCBI Taxonomy" id="100787"/>
    <lineage>
        <taxon>Eukaryota</taxon>
        <taxon>Fungi</taxon>
        <taxon>Dikarya</taxon>
        <taxon>Ascomycota</taxon>
        <taxon>Pezizomycotina</taxon>
        <taxon>Sordariomycetes</taxon>
        <taxon>Hypocreomycetidae</taxon>
        <taxon>Glomerellales</taxon>
        <taxon>Plectosphaerellaceae</taxon>
        <taxon>Verticillium</taxon>
    </lineage>
</organism>
<keyword evidence="2" id="KW-0274">FAD</keyword>
<proteinExistence type="predicted"/>
<reference evidence="6" key="1">
    <citation type="submission" date="2015-05" db="EMBL/GenBank/DDBJ databases">
        <authorList>
            <person name="Fogelqvist Johan"/>
        </authorList>
    </citation>
    <scope>NUCLEOTIDE SEQUENCE [LARGE SCALE GENOMIC DNA]</scope>
</reference>
<evidence type="ECO:0000259" key="4">
    <source>
        <dbReference type="Pfam" id="PF00970"/>
    </source>
</evidence>
<keyword evidence="3" id="KW-0812">Transmembrane</keyword>
<evidence type="ECO:0000256" key="3">
    <source>
        <dbReference type="SAM" id="Phobius"/>
    </source>
</evidence>
<evidence type="ECO:0000256" key="2">
    <source>
        <dbReference type="ARBA" id="ARBA00022827"/>
    </source>
</evidence>
<sequence length="118" mass="12272">PSTGGSNTALYAVGAVGVAAAGYYFLGGAPAAKKAEAKIKDAAADLTNATTKKALNGVDQGFVSLALENVEIVNHNTKRFRFKLPEDDQVSGLSVASAVLTKYKGPEMEKAVLRPYTP</sequence>
<evidence type="ECO:0000313" key="6">
    <source>
        <dbReference type="Proteomes" id="UP000045706"/>
    </source>
</evidence>
<feature type="transmembrane region" description="Helical" evidence="3">
    <location>
        <begin position="6"/>
        <end position="26"/>
    </location>
</feature>
<feature type="non-terminal residue" evidence="5">
    <location>
        <position position="1"/>
    </location>
</feature>
<dbReference type="AlphaFoldDB" id="A0A0G4MI46"/>
<dbReference type="Pfam" id="PF00970">
    <property type="entry name" value="FAD_binding_6"/>
    <property type="match status" value="1"/>
</dbReference>
<gene>
    <name evidence="5" type="ORF">BN1723_018534</name>
</gene>
<dbReference type="SUPFAM" id="SSF63380">
    <property type="entry name" value="Riboflavin synthase domain-like"/>
    <property type="match status" value="1"/>
</dbReference>
<feature type="non-terminal residue" evidence="5">
    <location>
        <position position="118"/>
    </location>
</feature>
<feature type="domain" description="Flavoprotein pyridine nucleotide cytochrome reductase-like FAD-binding" evidence="4">
    <location>
        <begin position="65"/>
        <end position="118"/>
    </location>
</feature>
<evidence type="ECO:0000256" key="1">
    <source>
        <dbReference type="ARBA" id="ARBA00022630"/>
    </source>
</evidence>
<dbReference type="InterPro" id="IPR008333">
    <property type="entry name" value="Cbr1-like_FAD-bd_dom"/>
</dbReference>
<dbReference type="EMBL" id="CVQI01026225">
    <property type="protein sequence ID" value="CRK33968.1"/>
    <property type="molecule type" value="Genomic_DNA"/>
</dbReference>
<protein>
    <recommendedName>
        <fullName evidence="4">Flavoprotein pyridine nucleotide cytochrome reductase-like FAD-binding domain-containing protein</fullName>
    </recommendedName>
</protein>
<accession>A0A0G4MI46</accession>
<evidence type="ECO:0000313" key="5">
    <source>
        <dbReference type="EMBL" id="CRK33968.1"/>
    </source>
</evidence>
<name>A0A0G4MI46_VERLO</name>
<keyword evidence="3" id="KW-0472">Membrane</keyword>